<evidence type="ECO:0000259" key="2">
    <source>
        <dbReference type="Pfam" id="PF09925"/>
    </source>
</evidence>
<dbReference type="EMBL" id="JACIDE010000001">
    <property type="protein sequence ID" value="MBB4072475.1"/>
    <property type="molecule type" value="Genomic_DNA"/>
</dbReference>
<dbReference type="AlphaFoldDB" id="A0A840DL99"/>
<feature type="transmembrane region" description="Helical" evidence="1">
    <location>
        <begin position="171"/>
        <end position="190"/>
    </location>
</feature>
<gene>
    <name evidence="3" type="ORF">GGR02_000221</name>
</gene>
<dbReference type="InterPro" id="IPR018677">
    <property type="entry name" value="DUF2157"/>
</dbReference>
<feature type="transmembrane region" description="Helical" evidence="1">
    <location>
        <begin position="119"/>
        <end position="135"/>
    </location>
</feature>
<dbReference type="InterPro" id="IPR025833">
    <property type="entry name" value="GDYXXLXY"/>
</dbReference>
<feature type="transmembrane region" description="Helical" evidence="1">
    <location>
        <begin position="389"/>
        <end position="406"/>
    </location>
</feature>
<keyword evidence="1" id="KW-1133">Transmembrane helix</keyword>
<keyword evidence="1" id="KW-0812">Transmembrane</keyword>
<feature type="domain" description="DUF2157" evidence="2">
    <location>
        <begin position="11"/>
        <end position="116"/>
    </location>
</feature>
<feature type="transmembrane region" description="Helical" evidence="1">
    <location>
        <begin position="482"/>
        <end position="497"/>
    </location>
</feature>
<feature type="transmembrane region" description="Helical" evidence="1">
    <location>
        <begin position="503"/>
        <end position="523"/>
    </location>
</feature>
<feature type="transmembrane region" description="Helical" evidence="1">
    <location>
        <begin position="217"/>
        <end position="234"/>
    </location>
</feature>
<accession>A0A840DL99</accession>
<feature type="transmembrane region" description="Helical" evidence="1">
    <location>
        <begin position="543"/>
        <end position="560"/>
    </location>
</feature>
<protein>
    <submittedName>
        <fullName evidence="3">Putative membrane-anchored protein/putative membrane protein</fullName>
    </submittedName>
</protein>
<reference evidence="3 4" key="1">
    <citation type="submission" date="2020-08" db="EMBL/GenBank/DDBJ databases">
        <title>Genomic Encyclopedia of Type Strains, Phase IV (KMG-IV): sequencing the most valuable type-strain genomes for metagenomic binning, comparative biology and taxonomic classification.</title>
        <authorList>
            <person name="Goeker M."/>
        </authorList>
    </citation>
    <scope>NUCLEOTIDE SEQUENCE [LARGE SCALE GENOMIC DNA]</scope>
    <source>
        <strain evidence="3 4">DSM 17075</strain>
    </source>
</reference>
<dbReference type="RefSeq" id="WP_183182904.1">
    <property type="nucleotide sequence ID" value="NZ_BMNP01000002.1"/>
</dbReference>
<evidence type="ECO:0000256" key="1">
    <source>
        <dbReference type="SAM" id="Phobius"/>
    </source>
</evidence>
<evidence type="ECO:0000313" key="3">
    <source>
        <dbReference type="EMBL" id="MBB4072475.1"/>
    </source>
</evidence>
<feature type="transmembrane region" description="Helical" evidence="1">
    <location>
        <begin position="344"/>
        <end position="360"/>
    </location>
</feature>
<keyword evidence="4" id="KW-1185">Reference proteome</keyword>
<dbReference type="Proteomes" id="UP000559598">
    <property type="component" value="Unassembled WGS sequence"/>
</dbReference>
<feature type="transmembrane region" description="Helical" evidence="1">
    <location>
        <begin position="147"/>
        <end position="164"/>
    </location>
</feature>
<feature type="transmembrane region" description="Helical" evidence="1">
    <location>
        <begin position="38"/>
        <end position="59"/>
    </location>
</feature>
<feature type="transmembrane region" description="Helical" evidence="1">
    <location>
        <begin position="9"/>
        <end position="26"/>
    </location>
</feature>
<comment type="caution">
    <text evidence="3">The sequence shown here is derived from an EMBL/GenBank/DDBJ whole genome shotgun (WGS) entry which is preliminary data.</text>
</comment>
<proteinExistence type="predicted"/>
<feature type="transmembrane region" description="Helical" evidence="1">
    <location>
        <begin position="435"/>
        <end position="452"/>
    </location>
</feature>
<feature type="transmembrane region" description="Helical" evidence="1">
    <location>
        <begin position="94"/>
        <end position="112"/>
    </location>
</feature>
<sequence length="696" mass="79222">MAERVVKTGYLLGVSLLVAAIIYFFAANWQGFDRLTKVALSIGMMGLFYGGGAIVAYTVKRHRFLSHWLFVCGAIAFGISVALIGQIYNSHADSFWLFLIWLIPSFFLAFITRYPPLRLLSMLLLQLTFWFYYFPSSYQIERSEWESFVLLLLFAVSNAAILVISRSTMAYAAYVAMHSWLFVLFVIGITEEKFRFWPYVYALLFLALFYFLKRRSYVLLTGVFAGAFFITQYFRFVEQYFQEWVFFSGLLLAAAIIYMGALLVRRTMKRSSSSNTTSASDEKGKVFIALFQALVTAVTSSLVVSSVMGLIALWTNDFSPYVLFSLAIGGFVVPALVWRNGNKVVRYTLLAVGYMLGAFSASGVSVWFLVGYSVALAGLFFRSTIGVRIMTAVALSVYGATIVSHWTDDFRFMLLAVLLLNGVLYTFSKSKYERIVFLSLSFGAFVLMTTDIVDRWDVLFHLLFVATLFGFLFFQKAPYERAVAWGYWWLFFVWKYYEYAWDLLHKSLTFSLAGIALLIVTALFEKRKQLVFTEKSIFRKKGLLIVIIALQVAVIGYMAFSKEQLLTHGKLVKLELVPIDPRSLLQGDYVRLGYEISTVKNVNARGTIQVILRKDEAGVYRFVDIYSLNRKLYHADAYQTGDVLMNGKLNGDTVIYGIESYFVPEKTGGDVQRRARFAYVRVSRTGDAILEKVSDR</sequence>
<keyword evidence="1" id="KW-0472">Membrane</keyword>
<dbReference type="Pfam" id="PF09925">
    <property type="entry name" value="DUF2157"/>
    <property type="match status" value="1"/>
</dbReference>
<dbReference type="Pfam" id="PF14345">
    <property type="entry name" value="GDYXXLXY"/>
    <property type="match status" value="1"/>
</dbReference>
<name>A0A840DL99_9BACL</name>
<feature type="transmembrane region" description="Helical" evidence="1">
    <location>
        <begin position="458"/>
        <end position="475"/>
    </location>
</feature>
<feature type="transmembrane region" description="Helical" evidence="1">
    <location>
        <begin position="246"/>
        <end position="265"/>
    </location>
</feature>
<feature type="transmembrane region" description="Helical" evidence="1">
    <location>
        <begin position="68"/>
        <end position="88"/>
    </location>
</feature>
<feature type="transmembrane region" description="Helical" evidence="1">
    <location>
        <begin position="286"/>
        <end position="312"/>
    </location>
</feature>
<feature type="transmembrane region" description="Helical" evidence="1">
    <location>
        <begin position="318"/>
        <end position="337"/>
    </location>
</feature>
<feature type="transmembrane region" description="Helical" evidence="1">
    <location>
        <begin position="196"/>
        <end position="212"/>
    </location>
</feature>
<organism evidence="3 4">
    <name type="scientific">Anoxybacteroides voinovskiense</name>
    <dbReference type="NCBI Taxonomy" id="230470"/>
    <lineage>
        <taxon>Bacteria</taxon>
        <taxon>Bacillati</taxon>
        <taxon>Bacillota</taxon>
        <taxon>Bacilli</taxon>
        <taxon>Bacillales</taxon>
        <taxon>Anoxybacillaceae</taxon>
        <taxon>Anoxybacteroides</taxon>
    </lineage>
</organism>
<evidence type="ECO:0000313" key="4">
    <source>
        <dbReference type="Proteomes" id="UP000559598"/>
    </source>
</evidence>